<evidence type="ECO:0000256" key="1">
    <source>
        <dbReference type="SAM" id="Coils"/>
    </source>
</evidence>
<feature type="region of interest" description="Disordered" evidence="2">
    <location>
        <begin position="193"/>
        <end position="355"/>
    </location>
</feature>
<sequence>MVGPNRILTVSYGTFSCTLEGFDEPFGTMKAIAEYFRDLAADDRYFGAEPPTPDAEMLHRIAEREIQRRVESRVQENGIVLRPEAQQTVATPAPVMGFATAAASVPATVALSSFTADLSPTPERVQPSAPEKSDNETRANPEISDKLARIRAAVALAEGAAQAQPVADMPMHGVQQEPASGDDAIRQFLAQQQDDDTASDDGGADITEMTQPAERDLPEVQEHAPEPDMDKDAQDAARLLSSEFDFDDDELTDFDDRRPAFTPPESLETDDDPGMFDEDELPEETATDPKPAEDAFEDFLDEDEDADEPETDTFDDLAEDDFDEDDAQSAGDENLFSEPTEVSEPRAAADTEFDDDDFDTDLEQALEQHASAAVGRVSIEQLRTQIRNVLGDTGLPAADEQGLVQELAEIEQDVVLKHPNFMKARQNALAESTENTADRLMEQAQSQLNETESRRRREAFEHLSLAVTATRAEEEATGPRRRDIAEAREIERYREDIGMPDPRDLALSRAATKRPAEDDDQPADDVAEAAPAATTTAKTTPEPEAEEPVATADERREAKPAESKPAPGTTSARPRPRRPASIGNRRAERGNPERAPLVLVSEQRVEPQQPAQRVRPRRVEVPLDAQALSAPLKTAKPEPVAAFRKFADKVDAWLLDEQIEAAAAYMTHILGQREFSRTDLIKYVLAYNDGKTVTREDMLRGFGTILREERLERLETGMFRLSPSSEYDEPARQYATS</sequence>
<proteinExistence type="predicted"/>
<feature type="compositionally biased region" description="Acidic residues" evidence="2">
    <location>
        <begin position="193"/>
        <end position="203"/>
    </location>
</feature>
<evidence type="ECO:0000313" key="3">
    <source>
        <dbReference type="EMBL" id="MDD7972076.1"/>
    </source>
</evidence>
<keyword evidence="1" id="KW-0175">Coiled coil</keyword>
<feature type="compositionally biased region" description="Basic and acidic residues" evidence="2">
    <location>
        <begin position="213"/>
        <end position="235"/>
    </location>
</feature>
<dbReference type="EMBL" id="JAQZSM010000012">
    <property type="protein sequence ID" value="MDD7972076.1"/>
    <property type="molecule type" value="Genomic_DNA"/>
</dbReference>
<feature type="region of interest" description="Disordered" evidence="2">
    <location>
        <begin position="468"/>
        <end position="616"/>
    </location>
</feature>
<feature type="compositionally biased region" description="Acidic residues" evidence="2">
    <location>
        <begin position="267"/>
        <end position="286"/>
    </location>
</feature>
<accession>A0ABT5TCK0</accession>
<feature type="compositionally biased region" description="Basic and acidic residues" evidence="2">
    <location>
        <begin position="131"/>
        <end position="141"/>
    </location>
</feature>
<feature type="compositionally biased region" description="Acidic residues" evidence="2">
    <location>
        <begin position="294"/>
        <end position="327"/>
    </location>
</feature>
<protein>
    <recommendedName>
        <fullName evidence="5">Lipoprotein</fullName>
    </recommendedName>
</protein>
<feature type="compositionally biased region" description="Acidic residues" evidence="2">
    <location>
        <begin position="517"/>
        <end position="527"/>
    </location>
</feature>
<evidence type="ECO:0000256" key="2">
    <source>
        <dbReference type="SAM" id="MobiDB-lite"/>
    </source>
</evidence>
<reference evidence="3" key="1">
    <citation type="submission" date="2023-02" db="EMBL/GenBank/DDBJ databases">
        <title>Description of Roseinatronobacter alkalisoli sp. nov., an alkaliphilic bacerium isolated from soda soil.</title>
        <authorList>
            <person name="Wei W."/>
        </authorList>
    </citation>
    <scope>NUCLEOTIDE SEQUENCE</scope>
    <source>
        <strain evidence="3">HJB301</strain>
    </source>
</reference>
<feature type="compositionally biased region" description="Basic and acidic residues" evidence="2">
    <location>
        <begin position="471"/>
        <end position="506"/>
    </location>
</feature>
<keyword evidence="4" id="KW-1185">Reference proteome</keyword>
<feature type="compositionally biased region" description="Basic and acidic residues" evidence="2">
    <location>
        <begin position="552"/>
        <end position="562"/>
    </location>
</feature>
<feature type="compositionally biased region" description="Acidic residues" evidence="2">
    <location>
        <begin position="244"/>
        <end position="253"/>
    </location>
</feature>
<gene>
    <name evidence="3" type="ORF">PUT78_13300</name>
</gene>
<feature type="compositionally biased region" description="Low complexity" evidence="2">
    <location>
        <begin position="528"/>
        <end position="542"/>
    </location>
</feature>
<feature type="coiled-coil region" evidence="1">
    <location>
        <begin position="423"/>
        <end position="461"/>
    </location>
</feature>
<evidence type="ECO:0008006" key="5">
    <source>
        <dbReference type="Google" id="ProtNLM"/>
    </source>
</evidence>
<feature type="region of interest" description="Disordered" evidence="2">
    <location>
        <begin position="118"/>
        <end position="141"/>
    </location>
</feature>
<organism evidence="3 4">
    <name type="scientific">Roseinatronobacter alkalisoli</name>
    <dbReference type="NCBI Taxonomy" id="3028235"/>
    <lineage>
        <taxon>Bacteria</taxon>
        <taxon>Pseudomonadati</taxon>
        <taxon>Pseudomonadota</taxon>
        <taxon>Alphaproteobacteria</taxon>
        <taxon>Rhodobacterales</taxon>
        <taxon>Paracoccaceae</taxon>
        <taxon>Roseinatronobacter</taxon>
    </lineage>
</organism>
<dbReference type="RefSeq" id="WP_274352752.1">
    <property type="nucleotide sequence ID" value="NZ_JAQZSM010000012.1"/>
</dbReference>
<name>A0ABT5TCK0_9RHOB</name>
<evidence type="ECO:0000313" key="4">
    <source>
        <dbReference type="Proteomes" id="UP001431784"/>
    </source>
</evidence>
<dbReference type="Proteomes" id="UP001431784">
    <property type="component" value="Unassembled WGS sequence"/>
</dbReference>
<dbReference type="PROSITE" id="PS51257">
    <property type="entry name" value="PROKAR_LIPOPROTEIN"/>
    <property type="match status" value="1"/>
</dbReference>
<comment type="caution">
    <text evidence="3">The sequence shown here is derived from an EMBL/GenBank/DDBJ whole genome shotgun (WGS) entry which is preliminary data.</text>
</comment>